<dbReference type="Proteomes" id="UP001222325">
    <property type="component" value="Unassembled WGS sequence"/>
</dbReference>
<name>A0AAD6XRY3_9AGAR</name>
<sequence>MTSSSRPISPSSRSSRPRQDRALLQQRESFRSRGSFPRSGWTSRGSEISSSRVSHRCDVVEISRKSMCVVSAGGCSWELKTIFKGWLRERRRYSATRLTEKALMGRDALPYGRSTTRVFQRLGMSRAMARHLVQMRPSTHGDASRNIPMAAGSADEGKESLKISRRISVGAVCAGDKARVIVV</sequence>
<gene>
    <name evidence="2" type="ORF">B0H15DRAFT_850617</name>
</gene>
<proteinExistence type="predicted"/>
<feature type="compositionally biased region" description="Low complexity" evidence="1">
    <location>
        <begin position="1"/>
        <end position="14"/>
    </location>
</feature>
<feature type="region of interest" description="Disordered" evidence="1">
    <location>
        <begin position="1"/>
        <end position="47"/>
    </location>
</feature>
<evidence type="ECO:0000313" key="2">
    <source>
        <dbReference type="EMBL" id="KAJ7083333.1"/>
    </source>
</evidence>
<dbReference type="EMBL" id="JARJCN010000041">
    <property type="protein sequence ID" value="KAJ7083333.1"/>
    <property type="molecule type" value="Genomic_DNA"/>
</dbReference>
<reference evidence="2" key="1">
    <citation type="submission" date="2023-03" db="EMBL/GenBank/DDBJ databases">
        <title>Massive genome expansion in bonnet fungi (Mycena s.s.) driven by repeated elements and novel gene families across ecological guilds.</title>
        <authorList>
            <consortium name="Lawrence Berkeley National Laboratory"/>
            <person name="Harder C.B."/>
            <person name="Miyauchi S."/>
            <person name="Viragh M."/>
            <person name="Kuo A."/>
            <person name="Thoen E."/>
            <person name="Andreopoulos B."/>
            <person name="Lu D."/>
            <person name="Skrede I."/>
            <person name="Drula E."/>
            <person name="Henrissat B."/>
            <person name="Morin E."/>
            <person name="Kohler A."/>
            <person name="Barry K."/>
            <person name="LaButti K."/>
            <person name="Morin E."/>
            <person name="Salamov A."/>
            <person name="Lipzen A."/>
            <person name="Mereny Z."/>
            <person name="Hegedus B."/>
            <person name="Baldrian P."/>
            <person name="Stursova M."/>
            <person name="Weitz H."/>
            <person name="Taylor A."/>
            <person name="Grigoriev I.V."/>
            <person name="Nagy L.G."/>
            <person name="Martin F."/>
            <person name="Kauserud H."/>
        </authorList>
    </citation>
    <scope>NUCLEOTIDE SEQUENCE</scope>
    <source>
        <strain evidence="2">CBHHK173m</strain>
    </source>
</reference>
<comment type="caution">
    <text evidence="2">The sequence shown here is derived from an EMBL/GenBank/DDBJ whole genome shotgun (WGS) entry which is preliminary data.</text>
</comment>
<dbReference type="AlphaFoldDB" id="A0AAD6XRY3"/>
<evidence type="ECO:0000256" key="1">
    <source>
        <dbReference type="SAM" id="MobiDB-lite"/>
    </source>
</evidence>
<keyword evidence="3" id="KW-1185">Reference proteome</keyword>
<protein>
    <submittedName>
        <fullName evidence="2">Uncharacterized protein</fullName>
    </submittedName>
</protein>
<organism evidence="2 3">
    <name type="scientific">Mycena belliarum</name>
    <dbReference type="NCBI Taxonomy" id="1033014"/>
    <lineage>
        <taxon>Eukaryota</taxon>
        <taxon>Fungi</taxon>
        <taxon>Dikarya</taxon>
        <taxon>Basidiomycota</taxon>
        <taxon>Agaricomycotina</taxon>
        <taxon>Agaricomycetes</taxon>
        <taxon>Agaricomycetidae</taxon>
        <taxon>Agaricales</taxon>
        <taxon>Marasmiineae</taxon>
        <taxon>Mycenaceae</taxon>
        <taxon>Mycena</taxon>
    </lineage>
</organism>
<evidence type="ECO:0000313" key="3">
    <source>
        <dbReference type="Proteomes" id="UP001222325"/>
    </source>
</evidence>
<accession>A0AAD6XRY3</accession>
<feature type="compositionally biased region" description="Low complexity" evidence="1">
    <location>
        <begin position="32"/>
        <end position="47"/>
    </location>
</feature>